<proteinExistence type="predicted"/>
<keyword evidence="3" id="KW-1185">Reference proteome</keyword>
<dbReference type="Proteomes" id="UP000834106">
    <property type="component" value="Chromosome 16"/>
</dbReference>
<name>A0AAD2E4S9_9LAMI</name>
<dbReference type="InterPro" id="IPR008004">
    <property type="entry name" value="OCTOPUS-like"/>
</dbReference>
<organism evidence="2 3">
    <name type="scientific">Fraxinus pennsylvanica</name>
    <dbReference type="NCBI Taxonomy" id="56036"/>
    <lineage>
        <taxon>Eukaryota</taxon>
        <taxon>Viridiplantae</taxon>
        <taxon>Streptophyta</taxon>
        <taxon>Embryophyta</taxon>
        <taxon>Tracheophyta</taxon>
        <taxon>Spermatophyta</taxon>
        <taxon>Magnoliopsida</taxon>
        <taxon>eudicotyledons</taxon>
        <taxon>Gunneridae</taxon>
        <taxon>Pentapetalae</taxon>
        <taxon>asterids</taxon>
        <taxon>lamiids</taxon>
        <taxon>Lamiales</taxon>
        <taxon>Oleaceae</taxon>
        <taxon>Oleeae</taxon>
        <taxon>Fraxinus</taxon>
    </lineage>
</organism>
<evidence type="ECO:0000313" key="3">
    <source>
        <dbReference type="Proteomes" id="UP000834106"/>
    </source>
</evidence>
<feature type="compositionally biased region" description="Low complexity" evidence="1">
    <location>
        <begin position="338"/>
        <end position="348"/>
    </location>
</feature>
<protein>
    <submittedName>
        <fullName evidence="2">Uncharacterized protein</fullName>
    </submittedName>
</protein>
<dbReference type="AlphaFoldDB" id="A0AAD2E4S9"/>
<sequence length="575" mass="64068">MTLKPESQCQTRSRTRTRIRTCRLSPCYRHPDEPVTGICASCLRERLSGLDSSAAAIAASLSPELRRCRSVSTSKCETSCSSFTEQRRKSCEVRSDRSSLAHLFGDDDEKNGSSSCSKVESKNLGLSRVTYTVIEASEEKCCREEIRVSCNALVPVDVNAIDDDEEFEEGEFKTMKEYIDLEFQNKNSKSKDLRGIAGNLLGAASVFTKKLQKWRQKNKMKKGNSSSNCETAGSHGCNDVFSNIEKSRETQSEIGERRSCDTEPRFSVDAGRISFDEPRASWDGYMIARTIPRLAPMFSVVENGILGNGNRFENHRLSVDGPMHSIMEDETSSGGSGNSNSDSSSMMRSRSRSSFDRSSSVRSFGKKTMCSEDQAVSPANLKLVITERELKDWHMNSTRDDALEKVGSISKRTATIENVGNCNVPKKSVRWRKVRNVFSFKPKNCEDKSESFLGNVIDSSIDDPKQGKEAGVEEKEVSGWKLTRSSSVVGSRNSCAIPGSSYRRRSVDNSGVRPYKGREEFMLERNMSAEYLSMDLDNGTVPFYMTPLRSLRSMKGGKFKLENSNSIPGNVLQLN</sequence>
<evidence type="ECO:0000256" key="1">
    <source>
        <dbReference type="SAM" id="MobiDB-lite"/>
    </source>
</evidence>
<dbReference type="EMBL" id="OU503051">
    <property type="protein sequence ID" value="CAI9778722.1"/>
    <property type="molecule type" value="Genomic_DNA"/>
</dbReference>
<gene>
    <name evidence="2" type="ORF">FPE_LOCUS26152</name>
</gene>
<evidence type="ECO:0000313" key="2">
    <source>
        <dbReference type="EMBL" id="CAI9778722.1"/>
    </source>
</evidence>
<accession>A0AAD2E4S9</accession>
<dbReference type="PANTHER" id="PTHR31659:SF0">
    <property type="entry name" value="EMB|CAB61945.1"/>
    <property type="match status" value="1"/>
</dbReference>
<reference evidence="2" key="1">
    <citation type="submission" date="2023-05" db="EMBL/GenBank/DDBJ databases">
        <authorList>
            <person name="Huff M."/>
        </authorList>
    </citation>
    <scope>NUCLEOTIDE SEQUENCE</scope>
</reference>
<feature type="region of interest" description="Disordered" evidence="1">
    <location>
        <begin position="324"/>
        <end position="360"/>
    </location>
</feature>
<dbReference type="PANTHER" id="PTHR31659">
    <property type="entry name" value="PROTEIN: UPF0503-LIKE PROTEIN, PUTATIVE (DUF740)-RELATED"/>
    <property type="match status" value="1"/>
</dbReference>
<dbReference type="Pfam" id="PF05340">
    <property type="entry name" value="DUF740"/>
    <property type="match status" value="1"/>
</dbReference>